<dbReference type="InterPro" id="IPR015942">
    <property type="entry name" value="Asp/Glu/hydantoin_racemase"/>
</dbReference>
<organism evidence="2 3">
    <name type="scientific">Neoroseomonas terrae</name>
    <dbReference type="NCBI Taxonomy" id="424799"/>
    <lineage>
        <taxon>Bacteria</taxon>
        <taxon>Pseudomonadati</taxon>
        <taxon>Pseudomonadota</taxon>
        <taxon>Alphaproteobacteria</taxon>
        <taxon>Acetobacterales</taxon>
        <taxon>Acetobacteraceae</taxon>
        <taxon>Neoroseomonas</taxon>
    </lineage>
</organism>
<evidence type="ECO:0000256" key="1">
    <source>
        <dbReference type="ARBA" id="ARBA00038414"/>
    </source>
</evidence>
<dbReference type="InterPro" id="IPR052186">
    <property type="entry name" value="Hydantoin_racemase-like"/>
</dbReference>
<reference evidence="3" key="1">
    <citation type="journal article" date="2021" name="Syst. Appl. Microbiol.">
        <title>Roseomonas hellenica sp. nov., isolated from roots of wild-growing Alkanna tinctoria.</title>
        <authorList>
            <person name="Rat A."/>
            <person name="Naranjo H.D."/>
            <person name="Lebbe L."/>
            <person name="Cnockaert M."/>
            <person name="Krigas N."/>
            <person name="Grigoriadou K."/>
            <person name="Maloupa E."/>
            <person name="Willems A."/>
        </authorList>
    </citation>
    <scope>NUCLEOTIDE SEQUENCE [LARGE SCALE GENOMIC DNA]</scope>
    <source>
        <strain evidence="3">LMG 31159</strain>
    </source>
</reference>
<keyword evidence="3" id="KW-1185">Reference proteome</keyword>
<dbReference type="Gene3D" id="3.40.50.12500">
    <property type="match status" value="1"/>
</dbReference>
<dbReference type="PANTHER" id="PTHR28047:SF5">
    <property type="entry name" value="PROTEIN DCG1"/>
    <property type="match status" value="1"/>
</dbReference>
<dbReference type="Proteomes" id="UP000698752">
    <property type="component" value="Unassembled WGS sequence"/>
</dbReference>
<dbReference type="Pfam" id="PF01177">
    <property type="entry name" value="Asp_Glu_race"/>
    <property type="match status" value="1"/>
</dbReference>
<dbReference type="EMBL" id="JAAEDI010000014">
    <property type="protein sequence ID" value="MBR0650828.1"/>
    <property type="molecule type" value="Genomic_DNA"/>
</dbReference>
<gene>
    <name evidence="2" type="ORF">GXW78_14240</name>
</gene>
<evidence type="ECO:0000313" key="2">
    <source>
        <dbReference type="EMBL" id="MBR0650828.1"/>
    </source>
</evidence>
<accession>A0ABS5EIK0</accession>
<protein>
    <submittedName>
        <fullName evidence="2">Asp/Glu racemase</fullName>
    </submittedName>
</protein>
<sequence>MTHRILVVNPNSSQHITDALHRSVAVQQDGGIAVDCATLAEGPPGISSHTHKAEVVPPLQALIRREEPHTAAFVIACFGDPGLQASREITARPVFGMGECSFYTAMALADQFGVISTTDGSRPRLARYVRELGLAQRFAGSVAVNIPVVELANDPDATLDRLARCGEKLKEMGSQVLITGCAGMAAYREALSERLGIPVVEPALAAVGMAAGVLRSRASAV</sequence>
<name>A0ABS5EIK0_9PROT</name>
<evidence type="ECO:0000313" key="3">
    <source>
        <dbReference type="Proteomes" id="UP000698752"/>
    </source>
</evidence>
<proteinExistence type="inferred from homology"/>
<comment type="caution">
    <text evidence="2">The sequence shown here is derived from an EMBL/GenBank/DDBJ whole genome shotgun (WGS) entry which is preliminary data.</text>
</comment>
<dbReference type="RefSeq" id="WP_211869493.1">
    <property type="nucleotide sequence ID" value="NZ_JAAEDI010000014.1"/>
</dbReference>
<dbReference type="PANTHER" id="PTHR28047">
    <property type="entry name" value="PROTEIN DCG1"/>
    <property type="match status" value="1"/>
</dbReference>
<comment type="similarity">
    <text evidence="1">Belongs to the HyuE racemase family.</text>
</comment>
<dbReference type="InterPro" id="IPR053714">
    <property type="entry name" value="Iso_Racemase_Enz_sf"/>
</dbReference>